<keyword evidence="1" id="KW-0812">Transmembrane</keyword>
<keyword evidence="3" id="KW-1185">Reference proteome</keyword>
<sequence length="103" mass="11495">MDYKGQRAAGNNRFCYLVMAWGSAFMVSVLRMGQGCKLSQLVNRYKAKPNSYLFLLPVLGLALELIKRKALAFLRNILGREVDGQLLKDVKSSSSSSSSLFQE</sequence>
<keyword evidence="1" id="KW-0472">Membrane</keyword>
<dbReference type="AlphaFoldDB" id="A0A8T3A4I3"/>
<name>A0A8T3A4I3_DENNO</name>
<protein>
    <submittedName>
        <fullName evidence="2">Uncharacterized protein</fullName>
    </submittedName>
</protein>
<feature type="transmembrane region" description="Helical" evidence="1">
    <location>
        <begin position="12"/>
        <end position="30"/>
    </location>
</feature>
<reference evidence="2" key="1">
    <citation type="journal article" date="2022" name="Front. Genet.">
        <title>Chromosome-Scale Assembly of the Dendrobium nobile Genome Provides Insights Into the Molecular Mechanism of the Biosynthesis of the Medicinal Active Ingredient of Dendrobium.</title>
        <authorList>
            <person name="Xu Q."/>
            <person name="Niu S.-C."/>
            <person name="Li K.-L."/>
            <person name="Zheng P.-J."/>
            <person name="Zhang X.-J."/>
            <person name="Jia Y."/>
            <person name="Liu Y."/>
            <person name="Niu Y.-X."/>
            <person name="Yu L.-H."/>
            <person name="Chen D.-F."/>
            <person name="Zhang G.-Q."/>
        </authorList>
    </citation>
    <scope>NUCLEOTIDE SEQUENCE</scope>
    <source>
        <tissue evidence="2">Leaf</tissue>
    </source>
</reference>
<gene>
    <name evidence="2" type="ORF">KFK09_028913</name>
</gene>
<proteinExistence type="predicted"/>
<evidence type="ECO:0000313" key="3">
    <source>
        <dbReference type="Proteomes" id="UP000829196"/>
    </source>
</evidence>
<feature type="transmembrane region" description="Helical" evidence="1">
    <location>
        <begin position="50"/>
        <end position="66"/>
    </location>
</feature>
<accession>A0A8T3A4I3</accession>
<dbReference type="Proteomes" id="UP000829196">
    <property type="component" value="Unassembled WGS sequence"/>
</dbReference>
<organism evidence="2 3">
    <name type="scientific">Dendrobium nobile</name>
    <name type="common">Orchid</name>
    <dbReference type="NCBI Taxonomy" id="94219"/>
    <lineage>
        <taxon>Eukaryota</taxon>
        <taxon>Viridiplantae</taxon>
        <taxon>Streptophyta</taxon>
        <taxon>Embryophyta</taxon>
        <taxon>Tracheophyta</taxon>
        <taxon>Spermatophyta</taxon>
        <taxon>Magnoliopsida</taxon>
        <taxon>Liliopsida</taxon>
        <taxon>Asparagales</taxon>
        <taxon>Orchidaceae</taxon>
        <taxon>Epidendroideae</taxon>
        <taxon>Malaxideae</taxon>
        <taxon>Dendrobiinae</taxon>
        <taxon>Dendrobium</taxon>
    </lineage>
</organism>
<dbReference type="EMBL" id="JAGYWB010000019">
    <property type="protein sequence ID" value="KAI0489072.1"/>
    <property type="molecule type" value="Genomic_DNA"/>
</dbReference>
<evidence type="ECO:0000256" key="1">
    <source>
        <dbReference type="SAM" id="Phobius"/>
    </source>
</evidence>
<evidence type="ECO:0000313" key="2">
    <source>
        <dbReference type="EMBL" id="KAI0489072.1"/>
    </source>
</evidence>
<keyword evidence="1" id="KW-1133">Transmembrane helix</keyword>
<comment type="caution">
    <text evidence="2">The sequence shown here is derived from an EMBL/GenBank/DDBJ whole genome shotgun (WGS) entry which is preliminary data.</text>
</comment>